<reference evidence="3 4" key="1">
    <citation type="submission" date="2018-05" db="EMBL/GenBank/DDBJ databases">
        <title>Genomic Encyclopedia of Type Strains, Phase IV (KMG-IV): sequencing the most valuable type-strain genomes for metagenomic binning, comparative biology and taxonomic classification.</title>
        <authorList>
            <person name="Goeker M."/>
        </authorList>
    </citation>
    <scope>NUCLEOTIDE SEQUENCE [LARGE SCALE GENOMIC DNA]</scope>
    <source>
        <strain evidence="3 4">DSM 25350</strain>
    </source>
</reference>
<evidence type="ECO:0008006" key="5">
    <source>
        <dbReference type="Google" id="ProtNLM"/>
    </source>
</evidence>
<feature type="compositionally biased region" description="Gly residues" evidence="1">
    <location>
        <begin position="409"/>
        <end position="419"/>
    </location>
</feature>
<feature type="compositionally biased region" description="Basic and acidic residues" evidence="1">
    <location>
        <begin position="64"/>
        <end position="78"/>
    </location>
</feature>
<keyword evidence="4" id="KW-1185">Reference proteome</keyword>
<feature type="compositionally biased region" description="Polar residues" evidence="1">
    <location>
        <begin position="99"/>
        <end position="108"/>
    </location>
</feature>
<feature type="compositionally biased region" description="Basic and acidic residues" evidence="1">
    <location>
        <begin position="119"/>
        <end position="129"/>
    </location>
</feature>
<feature type="region of interest" description="Disordered" evidence="1">
    <location>
        <begin position="34"/>
        <end position="129"/>
    </location>
</feature>
<evidence type="ECO:0000313" key="3">
    <source>
        <dbReference type="EMBL" id="PWK53340.1"/>
    </source>
</evidence>
<feature type="compositionally biased region" description="Polar residues" evidence="1">
    <location>
        <begin position="34"/>
        <end position="62"/>
    </location>
</feature>
<dbReference type="EMBL" id="QGGU01000003">
    <property type="protein sequence ID" value="PWK53340.1"/>
    <property type="molecule type" value="Genomic_DNA"/>
</dbReference>
<organism evidence="3 4">
    <name type="scientific">Pleionea mediterranea</name>
    <dbReference type="NCBI Taxonomy" id="523701"/>
    <lineage>
        <taxon>Bacteria</taxon>
        <taxon>Pseudomonadati</taxon>
        <taxon>Pseudomonadota</taxon>
        <taxon>Gammaproteobacteria</taxon>
        <taxon>Oceanospirillales</taxon>
        <taxon>Pleioneaceae</taxon>
        <taxon>Pleionea</taxon>
    </lineage>
</organism>
<gene>
    <name evidence="3" type="ORF">C8D97_103167</name>
</gene>
<dbReference type="Proteomes" id="UP000245790">
    <property type="component" value="Unassembled WGS sequence"/>
</dbReference>
<feature type="chain" id="PRO_5016292050" description="GlyGly-CTERM sorting domain-containing protein" evidence="2">
    <location>
        <begin position="22"/>
        <end position="448"/>
    </location>
</feature>
<keyword evidence="2" id="KW-0732">Signal</keyword>
<dbReference type="OrthoDB" id="6322244at2"/>
<evidence type="ECO:0000256" key="2">
    <source>
        <dbReference type="SAM" id="SignalP"/>
    </source>
</evidence>
<comment type="caution">
    <text evidence="3">The sequence shown here is derived from an EMBL/GenBank/DDBJ whole genome shotgun (WGS) entry which is preliminary data.</text>
</comment>
<feature type="region of interest" description="Disordered" evidence="1">
    <location>
        <begin position="400"/>
        <end position="420"/>
    </location>
</feature>
<protein>
    <recommendedName>
        <fullName evidence="5">GlyGly-CTERM sorting domain-containing protein</fullName>
    </recommendedName>
</protein>
<sequence length="448" mass="49859">MNKKQIVFASLLSLIVSASWAANNSHIADGIAATSSVGDSNNTAKSTVKSPAKSQGITNTKENAGAKENTDANKKSESAKSAAKAKTYSAKHHSDNRVNKNATRQSQVRAVIDKQALSENDKSSVKTDKRKRLIADKSVRGKSPALSQKSHEFEIYDANSYLIHDIDGDGYFSEFEIEFDADTVYSWAEVYAVLYISRNGGPWEEYYTTDIFEIHGSNADEYSVTTVLNFDYPTGDYDILIDLYEYGYSGIVATLSSEHDIDLSYLPLEDRDHETNYQSGFWFYDITTDLITDYDNDGFYSEFALSFDVDTDYASADVYAEIFFLNEQGQWELEYSSSDITLLGNSTTDTQHLEFDWQSGYPTGYYDFKIVIRDSYSNEQLVETYSEFYALNEVPLESADRDNSYNSGNSGGSHSGGGSSTSYESGGSLSVLIALLAVFGVSRRKWLS</sequence>
<dbReference type="AlphaFoldDB" id="A0A316G0M5"/>
<evidence type="ECO:0000256" key="1">
    <source>
        <dbReference type="SAM" id="MobiDB-lite"/>
    </source>
</evidence>
<accession>A0A316G0M5</accession>
<proteinExistence type="predicted"/>
<feature type="compositionally biased region" description="Low complexity" evidence="1">
    <location>
        <begin position="79"/>
        <end position="88"/>
    </location>
</feature>
<evidence type="ECO:0000313" key="4">
    <source>
        <dbReference type="Proteomes" id="UP000245790"/>
    </source>
</evidence>
<dbReference type="RefSeq" id="WP_109762518.1">
    <property type="nucleotide sequence ID" value="NZ_QGGU01000003.1"/>
</dbReference>
<dbReference type="NCBIfam" id="NF038116">
    <property type="entry name" value="Sden1266_dom"/>
    <property type="match status" value="2"/>
</dbReference>
<feature type="signal peptide" evidence="2">
    <location>
        <begin position="1"/>
        <end position="21"/>
    </location>
</feature>
<name>A0A316G0M5_9GAMM</name>